<dbReference type="Proteomes" id="UP000297245">
    <property type="component" value="Unassembled WGS sequence"/>
</dbReference>
<evidence type="ECO:0008006" key="3">
    <source>
        <dbReference type="Google" id="ProtNLM"/>
    </source>
</evidence>
<evidence type="ECO:0000313" key="2">
    <source>
        <dbReference type="Proteomes" id="UP000297245"/>
    </source>
</evidence>
<dbReference type="GO" id="GO:0020037">
    <property type="term" value="F:heme binding"/>
    <property type="evidence" value="ECO:0007669"/>
    <property type="project" value="InterPro"/>
</dbReference>
<protein>
    <recommendedName>
        <fullName evidence="3">Cytochrome P450</fullName>
    </recommendedName>
</protein>
<name>A0A4S8KJ49_DENBC</name>
<dbReference type="Gene3D" id="1.10.630.10">
    <property type="entry name" value="Cytochrome P450"/>
    <property type="match status" value="1"/>
</dbReference>
<dbReference type="InterPro" id="IPR036396">
    <property type="entry name" value="Cyt_P450_sf"/>
</dbReference>
<gene>
    <name evidence="1" type="ORF">K435DRAFT_824717</name>
</gene>
<dbReference type="SUPFAM" id="SSF48264">
    <property type="entry name" value="Cytochrome P450"/>
    <property type="match status" value="1"/>
</dbReference>
<dbReference type="OrthoDB" id="1470350at2759"/>
<accession>A0A4S8KJ49</accession>
<sequence>MGESIFVQQITSSRTNFPKPAERYALLTIFGPNLVASEGEMWKKYRKICAPAFSERNNRLVWESSVRVISDFIETAWVIAAAGFGRDLSASGENNKHSSHGGSQPELSIEETFDTVSNDINIKLLLPAWFLNNSELVKLDRIKSAFTGLTVSFSRL</sequence>
<dbReference type="AlphaFoldDB" id="A0A4S8KJ49"/>
<dbReference type="GO" id="GO:0005506">
    <property type="term" value="F:iron ion binding"/>
    <property type="evidence" value="ECO:0007669"/>
    <property type="project" value="InterPro"/>
</dbReference>
<keyword evidence="2" id="KW-1185">Reference proteome</keyword>
<evidence type="ECO:0000313" key="1">
    <source>
        <dbReference type="EMBL" id="THU75460.1"/>
    </source>
</evidence>
<dbReference type="GO" id="GO:0004497">
    <property type="term" value="F:monooxygenase activity"/>
    <property type="evidence" value="ECO:0007669"/>
    <property type="project" value="InterPro"/>
</dbReference>
<reference evidence="1 2" key="1">
    <citation type="journal article" date="2019" name="Nat. Ecol. Evol.">
        <title>Megaphylogeny resolves global patterns of mushroom evolution.</title>
        <authorList>
            <person name="Varga T."/>
            <person name="Krizsan K."/>
            <person name="Foldi C."/>
            <person name="Dima B."/>
            <person name="Sanchez-Garcia M."/>
            <person name="Sanchez-Ramirez S."/>
            <person name="Szollosi G.J."/>
            <person name="Szarkandi J.G."/>
            <person name="Papp V."/>
            <person name="Albert L."/>
            <person name="Andreopoulos W."/>
            <person name="Angelini C."/>
            <person name="Antonin V."/>
            <person name="Barry K.W."/>
            <person name="Bougher N.L."/>
            <person name="Buchanan P."/>
            <person name="Buyck B."/>
            <person name="Bense V."/>
            <person name="Catcheside P."/>
            <person name="Chovatia M."/>
            <person name="Cooper J."/>
            <person name="Damon W."/>
            <person name="Desjardin D."/>
            <person name="Finy P."/>
            <person name="Geml J."/>
            <person name="Haridas S."/>
            <person name="Hughes K."/>
            <person name="Justo A."/>
            <person name="Karasinski D."/>
            <person name="Kautmanova I."/>
            <person name="Kiss B."/>
            <person name="Kocsube S."/>
            <person name="Kotiranta H."/>
            <person name="LaButti K.M."/>
            <person name="Lechner B.E."/>
            <person name="Liimatainen K."/>
            <person name="Lipzen A."/>
            <person name="Lukacs Z."/>
            <person name="Mihaltcheva S."/>
            <person name="Morgado L.N."/>
            <person name="Niskanen T."/>
            <person name="Noordeloos M.E."/>
            <person name="Ohm R.A."/>
            <person name="Ortiz-Santana B."/>
            <person name="Ovrebo C."/>
            <person name="Racz N."/>
            <person name="Riley R."/>
            <person name="Savchenko A."/>
            <person name="Shiryaev A."/>
            <person name="Soop K."/>
            <person name="Spirin V."/>
            <person name="Szebenyi C."/>
            <person name="Tomsovsky M."/>
            <person name="Tulloss R.E."/>
            <person name="Uehling J."/>
            <person name="Grigoriev I.V."/>
            <person name="Vagvolgyi C."/>
            <person name="Papp T."/>
            <person name="Martin F.M."/>
            <person name="Miettinen O."/>
            <person name="Hibbett D.S."/>
            <person name="Nagy L.G."/>
        </authorList>
    </citation>
    <scope>NUCLEOTIDE SEQUENCE [LARGE SCALE GENOMIC DNA]</scope>
    <source>
        <strain evidence="1 2">CBS 962.96</strain>
    </source>
</reference>
<proteinExistence type="predicted"/>
<organism evidence="1 2">
    <name type="scientific">Dendrothele bispora (strain CBS 962.96)</name>
    <dbReference type="NCBI Taxonomy" id="1314807"/>
    <lineage>
        <taxon>Eukaryota</taxon>
        <taxon>Fungi</taxon>
        <taxon>Dikarya</taxon>
        <taxon>Basidiomycota</taxon>
        <taxon>Agaricomycotina</taxon>
        <taxon>Agaricomycetes</taxon>
        <taxon>Agaricomycetidae</taxon>
        <taxon>Agaricales</taxon>
        <taxon>Agaricales incertae sedis</taxon>
        <taxon>Dendrothele</taxon>
    </lineage>
</organism>
<dbReference type="GO" id="GO:0016705">
    <property type="term" value="F:oxidoreductase activity, acting on paired donors, with incorporation or reduction of molecular oxygen"/>
    <property type="evidence" value="ECO:0007669"/>
    <property type="project" value="InterPro"/>
</dbReference>
<dbReference type="EMBL" id="ML182090">
    <property type="protein sequence ID" value="THU75460.1"/>
    <property type="molecule type" value="Genomic_DNA"/>
</dbReference>